<dbReference type="GO" id="GO:0006098">
    <property type="term" value="P:pentose-phosphate shunt"/>
    <property type="evidence" value="ECO:0007669"/>
    <property type="project" value="UniProtKB-KW"/>
</dbReference>
<dbReference type="InterPro" id="IPR006183">
    <property type="entry name" value="Pgluconate_DH"/>
</dbReference>
<dbReference type="PROSITE" id="PS00461">
    <property type="entry name" value="6PGD"/>
    <property type="match status" value="1"/>
</dbReference>
<dbReference type="InterPro" id="IPR013328">
    <property type="entry name" value="6PGD_dom2"/>
</dbReference>
<dbReference type="Pfam" id="PF00393">
    <property type="entry name" value="6PGD"/>
    <property type="match status" value="1"/>
</dbReference>
<evidence type="ECO:0000256" key="5">
    <source>
        <dbReference type="ARBA" id="ARBA00023064"/>
    </source>
</evidence>
<comment type="pathway">
    <text evidence="7">Carbohydrate degradation; pentose phosphate pathway; D-ribulose 5-phosphate from D-glucose 6-phosphate (oxidative stage).</text>
</comment>
<dbReference type="InterPro" id="IPR008927">
    <property type="entry name" value="6-PGluconate_DH-like_C_sf"/>
</dbReference>
<sequence>MGENLARNIASKGFPVVVYNRTAEKTDRLVSSVKQVLDIRPSYSFSELAAMLERPRQIIIMVEAGKPVDMVLEQLTPYLSRGDILFDCGNSHYRDTGRRQAMLEKHGVVLMGVGVSGGEEGALKGPSVMAGGLKQGFEASRHLWESIAAKADGEPCAGYMGGGGAGHFVKMVHNGIEYAILQLIAETYDIMKTGLGMTADGISVVFREWGRAELSSFLIEIAADVLAFKDPETGVPLVELVLDKAGQKGTGRWCVQTAAELGVPTPSIDAAVSARNISALKNLRIQLHDVYGERSKHRVSNDVVEKLRKAYWCSMVMSFVQGLTIIQSGSQAYGYGTSLDEVLRVWRNGCIIRAAVLKDLREALKAVGDAQYLLKSDQLVREVVSRVDGWRDVIIYAKQAGIPTPVLDASYNYFISMTRKALPANIIQALRDRFGSHTYERVDKPGIYHSSWRP</sequence>
<comment type="similarity">
    <text evidence="1">Belongs to the 6-phosphogluconate dehydrogenase family.</text>
</comment>
<dbReference type="Pfam" id="PF03446">
    <property type="entry name" value="NAD_binding_2"/>
    <property type="match status" value="1"/>
</dbReference>
<keyword evidence="5" id="KW-0311">Gluconate utilization</keyword>
<reference evidence="9" key="1">
    <citation type="journal article" date="2020" name="mSystems">
        <title>Genome- and Community-Level Interaction Insights into Carbon Utilization and Element Cycling Functions of Hydrothermarchaeota in Hydrothermal Sediment.</title>
        <authorList>
            <person name="Zhou Z."/>
            <person name="Liu Y."/>
            <person name="Xu W."/>
            <person name="Pan J."/>
            <person name="Luo Z.H."/>
            <person name="Li M."/>
        </authorList>
    </citation>
    <scope>NUCLEOTIDE SEQUENCE [LARGE SCALE GENOMIC DNA]</scope>
    <source>
        <strain evidence="9">SpSt-1056</strain>
    </source>
</reference>
<name>A0A7C5LBF4_CALS0</name>
<dbReference type="NCBIfam" id="TIGR00873">
    <property type="entry name" value="gnd"/>
    <property type="match status" value="1"/>
</dbReference>
<evidence type="ECO:0000256" key="6">
    <source>
        <dbReference type="ARBA" id="ARBA00023126"/>
    </source>
</evidence>
<dbReference type="PIRSF" id="PIRSF000109">
    <property type="entry name" value="6PGD"/>
    <property type="match status" value="1"/>
</dbReference>
<dbReference type="AlphaFoldDB" id="A0A7C5LBF4"/>
<protein>
    <submittedName>
        <fullName evidence="9">NADP-dependent phosphogluconate dehydrogenase</fullName>
        <ecNumber evidence="9">1.1.1.44</ecNumber>
    </submittedName>
</protein>
<comment type="caution">
    <text evidence="9">The sequence shown here is derived from an EMBL/GenBank/DDBJ whole genome shotgun (WGS) entry which is preliminary data.</text>
</comment>
<feature type="domain" description="6-phosphogluconate dehydrogenase C-terminal" evidence="8">
    <location>
        <begin position="166"/>
        <end position="453"/>
    </location>
</feature>
<dbReference type="InterPro" id="IPR006113">
    <property type="entry name" value="6PGDH_Gnd/GntZ"/>
</dbReference>
<dbReference type="Gene3D" id="1.10.1040.10">
    <property type="entry name" value="N-(1-d-carboxylethyl)-l-norvaline Dehydrogenase, domain 2"/>
    <property type="match status" value="1"/>
</dbReference>
<keyword evidence="4 9" id="KW-0560">Oxidoreductase</keyword>
<proteinExistence type="inferred from homology"/>
<evidence type="ECO:0000259" key="8">
    <source>
        <dbReference type="SMART" id="SM01350"/>
    </source>
</evidence>
<dbReference type="PRINTS" id="PR00076">
    <property type="entry name" value="6PGDHDRGNASE"/>
</dbReference>
<keyword evidence="3" id="KW-0521">NADP</keyword>
<gene>
    <name evidence="9" type="primary">gndA</name>
    <name evidence="9" type="ORF">ENM11_00905</name>
</gene>
<evidence type="ECO:0000256" key="1">
    <source>
        <dbReference type="ARBA" id="ARBA00008419"/>
    </source>
</evidence>
<dbReference type="SUPFAM" id="SSF48179">
    <property type="entry name" value="6-phosphogluconate dehydrogenase C-terminal domain-like"/>
    <property type="match status" value="1"/>
</dbReference>
<dbReference type="InterPro" id="IPR006114">
    <property type="entry name" value="6PGDH_C"/>
</dbReference>
<dbReference type="SMART" id="SM01350">
    <property type="entry name" value="6PGD"/>
    <property type="match status" value="1"/>
</dbReference>
<dbReference type="FunFam" id="1.10.1040.10:FF:000032">
    <property type="entry name" value="6-phosphogluconate dehydrogenase, decarboxylating"/>
    <property type="match status" value="1"/>
</dbReference>
<dbReference type="GO" id="GO:0050661">
    <property type="term" value="F:NADP binding"/>
    <property type="evidence" value="ECO:0007669"/>
    <property type="project" value="InterPro"/>
</dbReference>
<dbReference type="GO" id="GO:0004616">
    <property type="term" value="F:phosphogluconate dehydrogenase (decarboxylating) activity"/>
    <property type="evidence" value="ECO:0007669"/>
    <property type="project" value="UniProtKB-EC"/>
</dbReference>
<comment type="subunit">
    <text evidence="2">Homodimer.</text>
</comment>
<dbReference type="Gene3D" id="1.20.5.320">
    <property type="entry name" value="6-Phosphogluconate Dehydrogenase, domain 3"/>
    <property type="match status" value="1"/>
</dbReference>
<accession>A0A7C5LBF4</accession>
<evidence type="ECO:0000256" key="4">
    <source>
        <dbReference type="ARBA" id="ARBA00023002"/>
    </source>
</evidence>
<organism evidence="9">
    <name type="scientific">Caldiarchaeum subterraneum</name>
    <dbReference type="NCBI Taxonomy" id="311458"/>
    <lineage>
        <taxon>Archaea</taxon>
        <taxon>Nitrososphaerota</taxon>
        <taxon>Candidatus Caldarchaeales</taxon>
        <taxon>Candidatus Caldarchaeaceae</taxon>
        <taxon>Candidatus Caldarchaeum</taxon>
    </lineage>
</organism>
<evidence type="ECO:0000256" key="3">
    <source>
        <dbReference type="ARBA" id="ARBA00022857"/>
    </source>
</evidence>
<dbReference type="SUPFAM" id="SSF51735">
    <property type="entry name" value="NAD(P)-binding Rossmann-fold domains"/>
    <property type="match status" value="1"/>
</dbReference>
<keyword evidence="6" id="KW-0570">Pentose shunt</keyword>
<evidence type="ECO:0000313" key="9">
    <source>
        <dbReference type="EMBL" id="HHK67701.1"/>
    </source>
</evidence>
<dbReference type="InterPro" id="IPR006115">
    <property type="entry name" value="6PGDH_NADP-bd"/>
</dbReference>
<dbReference type="NCBIfam" id="NF006765">
    <property type="entry name" value="PRK09287.1"/>
    <property type="match status" value="1"/>
</dbReference>
<evidence type="ECO:0000256" key="7">
    <source>
        <dbReference type="ARBA" id="ARBA00060616"/>
    </source>
</evidence>
<dbReference type="EMBL" id="DRWN01000011">
    <property type="protein sequence ID" value="HHK67701.1"/>
    <property type="molecule type" value="Genomic_DNA"/>
</dbReference>
<dbReference type="EC" id="1.1.1.44" evidence="9"/>
<dbReference type="InterPro" id="IPR036291">
    <property type="entry name" value="NAD(P)-bd_dom_sf"/>
</dbReference>
<dbReference type="Gene3D" id="3.40.50.720">
    <property type="entry name" value="NAD(P)-binding Rossmann-like Domain"/>
    <property type="match status" value="1"/>
</dbReference>
<dbReference type="PANTHER" id="PTHR11811">
    <property type="entry name" value="6-PHOSPHOGLUCONATE DEHYDROGENASE"/>
    <property type="match status" value="1"/>
</dbReference>
<dbReference type="GO" id="GO:0019521">
    <property type="term" value="P:D-gluconate metabolic process"/>
    <property type="evidence" value="ECO:0007669"/>
    <property type="project" value="UniProtKB-KW"/>
</dbReference>
<dbReference type="InterPro" id="IPR006184">
    <property type="entry name" value="6PGdom_BS"/>
</dbReference>
<evidence type="ECO:0000256" key="2">
    <source>
        <dbReference type="ARBA" id="ARBA00011738"/>
    </source>
</evidence>